<dbReference type="AlphaFoldDB" id="A0A6A5ZH04"/>
<feature type="compositionally biased region" description="Polar residues" evidence="1">
    <location>
        <begin position="36"/>
        <end position="50"/>
    </location>
</feature>
<proteinExistence type="predicted"/>
<accession>A0A6A5ZH04</accession>
<sequence length="200" mass="22501">MTSTITPARRQVSLTSNNKHAITKQNPVQSPEKRNSLNGPATTSNPSLSDRTPPLPGIQLDVYCTDPAQLPFEVPRLPELPFEASNNSNPLFIDPLSFWDRPPPGLDPLEQSRNLLVDLGEMTQQTNDMIDSAISVLDNAQEESEALPFEEKVVVREGVLNAKFEHDGRFQEDVRVETFESEGEVKLIVTLKKRKKRRRD</sequence>
<protein>
    <submittedName>
        <fullName evidence="2">Uncharacterized protein</fullName>
    </submittedName>
</protein>
<evidence type="ECO:0000313" key="3">
    <source>
        <dbReference type="Proteomes" id="UP000799770"/>
    </source>
</evidence>
<evidence type="ECO:0000313" key="2">
    <source>
        <dbReference type="EMBL" id="KAF2118183.1"/>
    </source>
</evidence>
<evidence type="ECO:0000256" key="1">
    <source>
        <dbReference type="SAM" id="MobiDB-lite"/>
    </source>
</evidence>
<keyword evidence="3" id="KW-1185">Reference proteome</keyword>
<feature type="compositionally biased region" description="Polar residues" evidence="1">
    <location>
        <begin position="1"/>
        <end position="29"/>
    </location>
</feature>
<name>A0A6A5ZH04_9PLEO</name>
<gene>
    <name evidence="2" type="ORF">BDV96DRAFT_597054</name>
</gene>
<dbReference type="Proteomes" id="UP000799770">
    <property type="component" value="Unassembled WGS sequence"/>
</dbReference>
<reference evidence="2" key="1">
    <citation type="journal article" date="2020" name="Stud. Mycol.">
        <title>101 Dothideomycetes genomes: a test case for predicting lifestyles and emergence of pathogens.</title>
        <authorList>
            <person name="Haridas S."/>
            <person name="Albert R."/>
            <person name="Binder M."/>
            <person name="Bloem J."/>
            <person name="Labutti K."/>
            <person name="Salamov A."/>
            <person name="Andreopoulos B."/>
            <person name="Baker S."/>
            <person name="Barry K."/>
            <person name="Bills G."/>
            <person name="Bluhm B."/>
            <person name="Cannon C."/>
            <person name="Castanera R."/>
            <person name="Culley D."/>
            <person name="Daum C."/>
            <person name="Ezra D."/>
            <person name="Gonzalez J."/>
            <person name="Henrissat B."/>
            <person name="Kuo A."/>
            <person name="Liang C."/>
            <person name="Lipzen A."/>
            <person name="Lutzoni F."/>
            <person name="Magnuson J."/>
            <person name="Mondo S."/>
            <person name="Nolan M."/>
            <person name="Ohm R."/>
            <person name="Pangilinan J."/>
            <person name="Park H.-J."/>
            <person name="Ramirez L."/>
            <person name="Alfaro M."/>
            <person name="Sun H."/>
            <person name="Tritt A."/>
            <person name="Yoshinaga Y."/>
            <person name="Zwiers L.-H."/>
            <person name="Turgeon B."/>
            <person name="Goodwin S."/>
            <person name="Spatafora J."/>
            <person name="Crous P."/>
            <person name="Grigoriev I."/>
        </authorList>
    </citation>
    <scope>NUCLEOTIDE SEQUENCE</scope>
    <source>
        <strain evidence="2">CBS 627.86</strain>
    </source>
</reference>
<organism evidence="2 3">
    <name type="scientific">Lophiotrema nucula</name>
    <dbReference type="NCBI Taxonomy" id="690887"/>
    <lineage>
        <taxon>Eukaryota</taxon>
        <taxon>Fungi</taxon>
        <taxon>Dikarya</taxon>
        <taxon>Ascomycota</taxon>
        <taxon>Pezizomycotina</taxon>
        <taxon>Dothideomycetes</taxon>
        <taxon>Pleosporomycetidae</taxon>
        <taxon>Pleosporales</taxon>
        <taxon>Lophiotremataceae</taxon>
        <taxon>Lophiotrema</taxon>
    </lineage>
</organism>
<feature type="region of interest" description="Disordered" evidence="1">
    <location>
        <begin position="1"/>
        <end position="58"/>
    </location>
</feature>
<dbReference type="EMBL" id="ML977317">
    <property type="protein sequence ID" value="KAF2118183.1"/>
    <property type="molecule type" value="Genomic_DNA"/>
</dbReference>